<dbReference type="InterPro" id="IPR015943">
    <property type="entry name" value="WD40/YVTN_repeat-like_dom_sf"/>
</dbReference>
<sequence length="259" mass="27145">MAVGEREVLIHSAESGTTDLVRDGEPARRVRFEETMRGAQLVPGPAGTVWQVSGAGGGELTVGRWSLAGEPLTPTDRLPGLLGWGASTGDGAGGLLLSGVGGVWLLDAAQPPQRVTRGRVLAAGPRVLLTVDCDERMRCQRLVHDRRTGTDRVLGPARPDDAGRYPGSASTSPDGRWLVEPGGFARGGFRVVDLATNREVAALEAELGFADPAGSAVWTPDNRLLLVAEGRLVVVDPVAGRSVTPDVELAGVRRIALRA</sequence>
<dbReference type="Proteomes" id="UP000252770">
    <property type="component" value="Unassembled WGS sequence"/>
</dbReference>
<evidence type="ECO:0000256" key="1">
    <source>
        <dbReference type="SAM" id="MobiDB-lite"/>
    </source>
</evidence>
<comment type="caution">
    <text evidence="2">The sequence shown here is derived from an EMBL/GenBank/DDBJ whole genome shotgun (WGS) entry which is preliminary data.</text>
</comment>
<name>A0A367YU84_9ACTN</name>
<feature type="region of interest" description="Disordered" evidence="1">
    <location>
        <begin position="150"/>
        <end position="173"/>
    </location>
</feature>
<protein>
    <submittedName>
        <fullName evidence="2">Uncharacterized protein</fullName>
    </submittedName>
</protein>
<evidence type="ECO:0000313" key="3">
    <source>
        <dbReference type="Proteomes" id="UP000252770"/>
    </source>
</evidence>
<reference evidence="2 3" key="1">
    <citation type="submission" date="2018-07" db="EMBL/GenBank/DDBJ databases">
        <title>Desertimonas flava gen. nov. sp. nov.</title>
        <authorList>
            <person name="Liu S."/>
        </authorList>
    </citation>
    <scope>NUCLEOTIDE SEQUENCE [LARGE SCALE GENOMIC DNA]</scope>
    <source>
        <strain evidence="2 3">16Sb5-5</strain>
    </source>
</reference>
<keyword evidence="3" id="KW-1185">Reference proteome</keyword>
<dbReference type="SUPFAM" id="SSF50969">
    <property type="entry name" value="YVTN repeat-like/Quinoprotein amine dehydrogenase"/>
    <property type="match status" value="1"/>
</dbReference>
<dbReference type="InterPro" id="IPR011044">
    <property type="entry name" value="Quino_amine_DH_bsu"/>
</dbReference>
<evidence type="ECO:0000313" key="2">
    <source>
        <dbReference type="EMBL" id="RCK69453.1"/>
    </source>
</evidence>
<dbReference type="EMBL" id="QOUI01000006">
    <property type="protein sequence ID" value="RCK69453.1"/>
    <property type="molecule type" value="Genomic_DNA"/>
</dbReference>
<accession>A0A367YU84</accession>
<organism evidence="2 3">
    <name type="scientific">Desertihabitans brevis</name>
    <dbReference type="NCBI Taxonomy" id="2268447"/>
    <lineage>
        <taxon>Bacteria</taxon>
        <taxon>Bacillati</taxon>
        <taxon>Actinomycetota</taxon>
        <taxon>Actinomycetes</taxon>
        <taxon>Propionibacteriales</taxon>
        <taxon>Propionibacteriaceae</taxon>
        <taxon>Desertihabitans</taxon>
    </lineage>
</organism>
<proteinExistence type="predicted"/>
<dbReference type="Gene3D" id="2.130.10.10">
    <property type="entry name" value="YVTN repeat-like/Quinoprotein amine dehydrogenase"/>
    <property type="match status" value="1"/>
</dbReference>
<gene>
    <name evidence="2" type="ORF">DT076_11270</name>
</gene>
<dbReference type="AlphaFoldDB" id="A0A367YU84"/>